<dbReference type="Pfam" id="PF00085">
    <property type="entry name" value="Thioredoxin"/>
    <property type="match status" value="1"/>
</dbReference>
<evidence type="ECO:0000313" key="11">
    <source>
        <dbReference type="Proteomes" id="UP001458880"/>
    </source>
</evidence>
<reference evidence="10 11" key="1">
    <citation type="journal article" date="2024" name="BMC Genomics">
        <title>De novo assembly and annotation of Popillia japonica's genome with initial clues to its potential as an invasive pest.</title>
        <authorList>
            <person name="Cucini C."/>
            <person name="Boschi S."/>
            <person name="Funari R."/>
            <person name="Cardaioli E."/>
            <person name="Iannotti N."/>
            <person name="Marturano G."/>
            <person name="Paoli F."/>
            <person name="Bruttini M."/>
            <person name="Carapelli A."/>
            <person name="Frati F."/>
            <person name="Nardi F."/>
        </authorList>
    </citation>
    <scope>NUCLEOTIDE SEQUENCE [LARGE SCALE GENOMIC DNA]</scope>
    <source>
        <strain evidence="10">DMR45628</strain>
    </source>
</reference>
<evidence type="ECO:0000259" key="9">
    <source>
        <dbReference type="Pfam" id="PF00085"/>
    </source>
</evidence>
<keyword evidence="8" id="KW-1133">Transmembrane helix</keyword>
<feature type="domain" description="Thioredoxin" evidence="9">
    <location>
        <begin position="37"/>
        <end position="126"/>
    </location>
</feature>
<sequence length="241" mass="28036">MLKINLILYQKFLICAIFTFVFIFTQKHGKTFYLRDLTVANFNATLQENDFVLVVYYTTGCGPCEKFLPDFEYAGGKAIKKDPPILFAKVNCAKSSSNQLCYDITEIPVMKFYKWGRYVEDFSFNERQHMADHAAKFVKPDIEEILSKNHYIQYLSSTSYAVIGMFAKPSKLKEAYFNVTNLMYGRFDYAQTSEEEVLNYQKVRQGVVVYKPDYMREIRLCSDFRGGSFKLSKSPSRCRSL</sequence>
<dbReference type="EC" id="5.3.4.1" evidence="4"/>
<feature type="transmembrane region" description="Helical" evidence="8">
    <location>
        <begin position="6"/>
        <end position="25"/>
    </location>
</feature>
<dbReference type="PANTHER" id="PTHR18929:SF132">
    <property type="entry name" value="PROTEIN DISULFIDE-ISOMERASE A3"/>
    <property type="match status" value="1"/>
</dbReference>
<dbReference type="InterPro" id="IPR036249">
    <property type="entry name" value="Thioredoxin-like_sf"/>
</dbReference>
<dbReference type="SUPFAM" id="SSF52833">
    <property type="entry name" value="Thioredoxin-like"/>
    <property type="match status" value="1"/>
</dbReference>
<comment type="catalytic activity">
    <reaction evidence="1">
        <text>Catalyzes the rearrangement of -S-S- bonds in proteins.</text>
        <dbReference type="EC" id="5.3.4.1"/>
    </reaction>
</comment>
<dbReference type="Proteomes" id="UP001458880">
    <property type="component" value="Unassembled WGS sequence"/>
</dbReference>
<dbReference type="GO" id="GO:0003756">
    <property type="term" value="F:protein disulfide isomerase activity"/>
    <property type="evidence" value="ECO:0007669"/>
    <property type="project" value="UniProtKB-EC"/>
</dbReference>
<dbReference type="PANTHER" id="PTHR18929">
    <property type="entry name" value="PROTEIN DISULFIDE ISOMERASE"/>
    <property type="match status" value="1"/>
</dbReference>
<evidence type="ECO:0000256" key="5">
    <source>
        <dbReference type="ARBA" id="ARBA00022824"/>
    </source>
</evidence>
<dbReference type="GO" id="GO:0034976">
    <property type="term" value="P:response to endoplasmic reticulum stress"/>
    <property type="evidence" value="ECO:0007669"/>
    <property type="project" value="TreeGrafter"/>
</dbReference>
<comment type="caution">
    <text evidence="10">The sequence shown here is derived from an EMBL/GenBank/DDBJ whole genome shotgun (WGS) entry which is preliminary data.</text>
</comment>
<keyword evidence="11" id="KW-1185">Reference proteome</keyword>
<dbReference type="AlphaFoldDB" id="A0AAW1N172"/>
<evidence type="ECO:0000256" key="4">
    <source>
        <dbReference type="ARBA" id="ARBA00012723"/>
    </source>
</evidence>
<keyword evidence="6" id="KW-0413">Isomerase</keyword>
<evidence type="ECO:0000256" key="3">
    <source>
        <dbReference type="ARBA" id="ARBA00006347"/>
    </source>
</evidence>
<dbReference type="InterPro" id="IPR017937">
    <property type="entry name" value="Thioredoxin_CS"/>
</dbReference>
<proteinExistence type="inferred from homology"/>
<dbReference type="PROSITE" id="PS00194">
    <property type="entry name" value="THIOREDOXIN_1"/>
    <property type="match status" value="1"/>
</dbReference>
<dbReference type="EMBL" id="JASPKY010000022">
    <property type="protein sequence ID" value="KAK9752282.1"/>
    <property type="molecule type" value="Genomic_DNA"/>
</dbReference>
<organism evidence="10 11">
    <name type="scientific">Popillia japonica</name>
    <name type="common">Japanese beetle</name>
    <dbReference type="NCBI Taxonomy" id="7064"/>
    <lineage>
        <taxon>Eukaryota</taxon>
        <taxon>Metazoa</taxon>
        <taxon>Ecdysozoa</taxon>
        <taxon>Arthropoda</taxon>
        <taxon>Hexapoda</taxon>
        <taxon>Insecta</taxon>
        <taxon>Pterygota</taxon>
        <taxon>Neoptera</taxon>
        <taxon>Endopterygota</taxon>
        <taxon>Coleoptera</taxon>
        <taxon>Polyphaga</taxon>
        <taxon>Scarabaeiformia</taxon>
        <taxon>Scarabaeidae</taxon>
        <taxon>Rutelinae</taxon>
        <taxon>Popillia</taxon>
    </lineage>
</organism>
<evidence type="ECO:0000313" key="10">
    <source>
        <dbReference type="EMBL" id="KAK9752282.1"/>
    </source>
</evidence>
<keyword evidence="8" id="KW-0472">Membrane</keyword>
<evidence type="ECO:0000256" key="6">
    <source>
        <dbReference type="ARBA" id="ARBA00023235"/>
    </source>
</evidence>
<comment type="similarity">
    <text evidence="3">Belongs to the protein disulfide isomerase family.</text>
</comment>
<evidence type="ECO:0000256" key="2">
    <source>
        <dbReference type="ARBA" id="ARBA00004319"/>
    </source>
</evidence>
<dbReference type="GO" id="GO:0006457">
    <property type="term" value="P:protein folding"/>
    <property type="evidence" value="ECO:0007669"/>
    <property type="project" value="TreeGrafter"/>
</dbReference>
<keyword evidence="8" id="KW-0812">Transmembrane</keyword>
<dbReference type="InterPro" id="IPR013766">
    <property type="entry name" value="Thioredoxin_domain"/>
</dbReference>
<protein>
    <recommendedName>
        <fullName evidence="4">protein disulfide-isomerase</fullName>
        <ecNumber evidence="4">5.3.4.1</ecNumber>
    </recommendedName>
</protein>
<accession>A0AAW1N172</accession>
<dbReference type="GO" id="GO:0005788">
    <property type="term" value="C:endoplasmic reticulum lumen"/>
    <property type="evidence" value="ECO:0007669"/>
    <property type="project" value="UniProtKB-SubCell"/>
</dbReference>
<keyword evidence="7" id="KW-0676">Redox-active center</keyword>
<name>A0AAW1N172_POPJA</name>
<keyword evidence="5" id="KW-0256">Endoplasmic reticulum</keyword>
<evidence type="ECO:0000256" key="8">
    <source>
        <dbReference type="SAM" id="Phobius"/>
    </source>
</evidence>
<comment type="subcellular location">
    <subcellularLocation>
        <location evidence="2">Endoplasmic reticulum lumen</location>
    </subcellularLocation>
</comment>
<dbReference type="CDD" id="cd02961">
    <property type="entry name" value="PDI_a_family"/>
    <property type="match status" value="1"/>
</dbReference>
<gene>
    <name evidence="10" type="ORF">QE152_g4454</name>
</gene>
<evidence type="ECO:0000256" key="1">
    <source>
        <dbReference type="ARBA" id="ARBA00001182"/>
    </source>
</evidence>
<dbReference type="Gene3D" id="3.40.30.10">
    <property type="entry name" value="Glutaredoxin"/>
    <property type="match status" value="2"/>
</dbReference>
<evidence type="ECO:0000256" key="7">
    <source>
        <dbReference type="ARBA" id="ARBA00023284"/>
    </source>
</evidence>